<gene>
    <name evidence="2" type="ORF">MB27_16865</name>
</gene>
<organism evidence="2 3">
    <name type="scientific">Actinoplanes utahensis</name>
    <dbReference type="NCBI Taxonomy" id="1869"/>
    <lineage>
        <taxon>Bacteria</taxon>
        <taxon>Bacillati</taxon>
        <taxon>Actinomycetota</taxon>
        <taxon>Actinomycetes</taxon>
        <taxon>Micromonosporales</taxon>
        <taxon>Micromonosporaceae</taxon>
        <taxon>Actinoplanes</taxon>
    </lineage>
</organism>
<keyword evidence="1" id="KW-0472">Membrane</keyword>
<dbReference type="STRING" id="1869.MB27_16865"/>
<reference evidence="2 3" key="1">
    <citation type="submission" date="2014-10" db="EMBL/GenBank/DDBJ databases">
        <title>Draft genome sequence of Actinoplanes utahensis NRRL 12052.</title>
        <authorList>
            <person name="Velasco-Bucheli B."/>
            <person name="del Cerro C."/>
            <person name="Hormigo D."/>
            <person name="Garcia J.L."/>
            <person name="Acebal C."/>
            <person name="Arroyo M."/>
            <person name="de la Mata I."/>
        </authorList>
    </citation>
    <scope>NUCLEOTIDE SEQUENCE [LARGE SCALE GENOMIC DNA]</scope>
    <source>
        <strain evidence="2 3">NRRL 12052</strain>
    </source>
</reference>
<dbReference type="eggNOG" id="COG5500">
    <property type="taxonomic scope" value="Bacteria"/>
</dbReference>
<evidence type="ECO:0000313" key="2">
    <source>
        <dbReference type="EMBL" id="KHD76486.1"/>
    </source>
</evidence>
<keyword evidence="3" id="KW-1185">Reference proteome</keyword>
<dbReference type="InterPro" id="IPR013901">
    <property type="entry name" value="Anthrone_oxy"/>
</dbReference>
<feature type="transmembrane region" description="Helical" evidence="1">
    <location>
        <begin position="85"/>
        <end position="106"/>
    </location>
</feature>
<name>A0A0A6UM27_ACTUT</name>
<keyword evidence="1" id="KW-1133">Transmembrane helix</keyword>
<accession>A0A0A6UM27</accession>
<protein>
    <recommendedName>
        <fullName evidence="4">Integral membrane protein</fullName>
    </recommendedName>
</protein>
<dbReference type="Proteomes" id="UP000054537">
    <property type="component" value="Unassembled WGS sequence"/>
</dbReference>
<feature type="transmembrane region" description="Helical" evidence="1">
    <location>
        <begin position="6"/>
        <end position="25"/>
    </location>
</feature>
<comment type="caution">
    <text evidence="2">The sequence shown here is derived from an EMBL/GenBank/DDBJ whole genome shotgun (WGS) entry which is preliminary data.</text>
</comment>
<proteinExistence type="predicted"/>
<dbReference type="AlphaFoldDB" id="A0A0A6UM27"/>
<keyword evidence="1" id="KW-0812">Transmembrane</keyword>
<feature type="transmembrane region" description="Helical" evidence="1">
    <location>
        <begin position="55"/>
        <end position="73"/>
    </location>
</feature>
<dbReference type="EMBL" id="JRTT01000018">
    <property type="protein sequence ID" value="KHD76486.1"/>
    <property type="molecule type" value="Genomic_DNA"/>
</dbReference>
<evidence type="ECO:0000313" key="3">
    <source>
        <dbReference type="Proteomes" id="UP000054537"/>
    </source>
</evidence>
<evidence type="ECO:0008006" key="4">
    <source>
        <dbReference type="Google" id="ProtNLM"/>
    </source>
</evidence>
<evidence type="ECO:0000256" key="1">
    <source>
        <dbReference type="SAM" id="Phobius"/>
    </source>
</evidence>
<dbReference type="Pfam" id="PF08592">
    <property type="entry name" value="Anthrone_oxy"/>
    <property type="match status" value="1"/>
</dbReference>
<sequence length="163" mass="17264">MEVRTAVLLFAVVTLGLMAGLFYAFSGSVMPGLRRAGDRAAVDVMQRINIAIQNPVFGLIFLGALVSTAAATYQNTDRPAVSGPLMIALFLYVVTLIVTFAVNIPLNTRLNDLGDPADLADPGAQRAAFFTPWTGWNIVRTVTSTGAFVAAAWALTEHGAHIG</sequence>